<gene>
    <name evidence="1" type="primary">cseA</name>
    <name evidence="1" type="ORF">GCM10012280_33120</name>
</gene>
<reference evidence="1" key="2">
    <citation type="submission" date="2020-09" db="EMBL/GenBank/DDBJ databases">
        <authorList>
            <person name="Sun Q."/>
            <person name="Zhou Y."/>
        </authorList>
    </citation>
    <scope>NUCLEOTIDE SEQUENCE</scope>
    <source>
        <strain evidence="1">CGMCC 4.7201</strain>
    </source>
</reference>
<protein>
    <submittedName>
        <fullName evidence="1">Lipoprotein CseA</fullName>
    </submittedName>
</protein>
<dbReference type="PROSITE" id="PS51257">
    <property type="entry name" value="PROKAR_LIPOPROTEIN"/>
    <property type="match status" value="1"/>
</dbReference>
<dbReference type="RefSeq" id="WP_189132444.1">
    <property type="nucleotide sequence ID" value="NZ_BMMS01000013.1"/>
</dbReference>
<reference evidence="1" key="1">
    <citation type="journal article" date="2014" name="Int. J. Syst. Evol. Microbiol.">
        <title>Complete genome sequence of Corynebacterium casei LMG S-19264T (=DSM 44701T), isolated from a smear-ripened cheese.</title>
        <authorList>
            <consortium name="US DOE Joint Genome Institute (JGI-PGF)"/>
            <person name="Walter F."/>
            <person name="Albersmeier A."/>
            <person name="Kalinowski J."/>
            <person name="Ruckert C."/>
        </authorList>
    </citation>
    <scope>NUCLEOTIDE SEQUENCE</scope>
    <source>
        <strain evidence="1">CGMCC 4.7201</strain>
    </source>
</reference>
<dbReference type="EMBL" id="BMMS01000013">
    <property type="protein sequence ID" value="GGO89588.1"/>
    <property type="molecule type" value="Genomic_DNA"/>
</dbReference>
<evidence type="ECO:0000313" key="2">
    <source>
        <dbReference type="Proteomes" id="UP000641932"/>
    </source>
</evidence>
<keyword evidence="1" id="KW-0449">Lipoprotein</keyword>
<evidence type="ECO:0000313" key="1">
    <source>
        <dbReference type="EMBL" id="GGO89588.1"/>
    </source>
</evidence>
<sequence>MKPRAQSMLTALTILAIGACVAMIGCARSDTIRIEGSAPSAAKVAGTPAAEDSGTGAPEVNVVSLLRADPHVREKKELRACSPEDGGTYPVEASYAALTGKESTDLVVNVSTCTDGVGVGSYVYRAVGSRYVNVFADEQPPVWAQASGRQLEVTRQDYGASDPVDQPSGETVTTYEWNDGMFEKIGSTSTDYGK</sequence>
<name>A0A917ZSR7_9ACTN</name>
<comment type="caution">
    <text evidence="1">The sequence shown here is derived from an EMBL/GenBank/DDBJ whole genome shotgun (WGS) entry which is preliminary data.</text>
</comment>
<keyword evidence="2" id="KW-1185">Reference proteome</keyword>
<dbReference type="AlphaFoldDB" id="A0A917ZSR7"/>
<accession>A0A917ZSR7</accession>
<proteinExistence type="predicted"/>
<organism evidence="1 2">
    <name type="scientific">Wenjunlia tyrosinilytica</name>
    <dbReference type="NCBI Taxonomy" id="1544741"/>
    <lineage>
        <taxon>Bacteria</taxon>
        <taxon>Bacillati</taxon>
        <taxon>Actinomycetota</taxon>
        <taxon>Actinomycetes</taxon>
        <taxon>Kitasatosporales</taxon>
        <taxon>Streptomycetaceae</taxon>
        <taxon>Wenjunlia</taxon>
    </lineage>
</organism>
<dbReference type="Proteomes" id="UP000641932">
    <property type="component" value="Unassembled WGS sequence"/>
</dbReference>